<evidence type="ECO:0000259" key="2">
    <source>
        <dbReference type="Pfam" id="PF12146"/>
    </source>
</evidence>
<accession>A0A5C6U0G4</accession>
<evidence type="ECO:0000313" key="4">
    <source>
        <dbReference type="Proteomes" id="UP000321832"/>
    </source>
</evidence>
<keyword evidence="4" id="KW-1185">Reference proteome</keyword>
<dbReference type="AlphaFoldDB" id="A0A5C6U0G4"/>
<proteinExistence type="predicted"/>
<dbReference type="Pfam" id="PF12146">
    <property type="entry name" value="Hydrolase_4"/>
    <property type="match status" value="1"/>
</dbReference>
<gene>
    <name evidence="3" type="ORF">FSC37_13085</name>
</gene>
<sequence length="309" mass="34418">MVLSCRRNSCLRSRKRWADRQINARTDCCHRSGRPARRDDHPSAGRPSRRGRAGGAADECGRDTPLRASAHQRQARAQHLAGLGIASVRFDLSGIGDSPRQPGELAQMEQWVIDTRTAMDGAEQLLGRSRFALIGLCSGAEVAYRAALADERIAGVVLWDLFAYPTLRSRLMALAYRAGRITPASLARRVRALRGSITGGSANADERSLQEMEPQKVPPIEEFAQGLQSLLARRCEVSLMFCGTQPAWYTYPGQFRDAFARFGEVARIDCQMLHDVDHMLTLRRSQELFIQAVEQWFRRLPRSAGARAA</sequence>
<dbReference type="SUPFAM" id="SSF53474">
    <property type="entry name" value="alpha/beta-Hydrolases"/>
    <property type="match status" value="1"/>
</dbReference>
<dbReference type="InterPro" id="IPR022742">
    <property type="entry name" value="Hydrolase_4"/>
</dbReference>
<name>A0A5C6U0G4_9BURK</name>
<dbReference type="EMBL" id="VOPW01000001">
    <property type="protein sequence ID" value="TXC66442.1"/>
    <property type="molecule type" value="Genomic_DNA"/>
</dbReference>
<feature type="region of interest" description="Disordered" evidence="1">
    <location>
        <begin position="29"/>
        <end position="73"/>
    </location>
</feature>
<comment type="caution">
    <text evidence="3">The sequence shown here is derived from an EMBL/GenBank/DDBJ whole genome shotgun (WGS) entry which is preliminary data.</text>
</comment>
<keyword evidence="3" id="KW-0378">Hydrolase</keyword>
<protein>
    <submittedName>
        <fullName evidence="3">Alpha/beta fold hydrolase</fullName>
    </submittedName>
</protein>
<organism evidence="3 4">
    <name type="scientific">Piscinibacter aquaticus</name>
    <dbReference type="NCBI Taxonomy" id="392597"/>
    <lineage>
        <taxon>Bacteria</taxon>
        <taxon>Pseudomonadati</taxon>
        <taxon>Pseudomonadota</taxon>
        <taxon>Betaproteobacteria</taxon>
        <taxon>Burkholderiales</taxon>
        <taxon>Sphaerotilaceae</taxon>
        <taxon>Piscinibacter</taxon>
    </lineage>
</organism>
<evidence type="ECO:0000256" key="1">
    <source>
        <dbReference type="SAM" id="MobiDB-lite"/>
    </source>
</evidence>
<feature type="domain" description="Serine aminopeptidase S33" evidence="2">
    <location>
        <begin position="74"/>
        <end position="159"/>
    </location>
</feature>
<reference evidence="3 4" key="1">
    <citation type="submission" date="2019-08" db="EMBL/GenBank/DDBJ databases">
        <authorList>
            <person name="Khan S.A."/>
            <person name="Jeon C.O."/>
            <person name="Jeong S.E."/>
        </authorList>
    </citation>
    <scope>NUCLEOTIDE SEQUENCE [LARGE SCALE GENOMIC DNA]</scope>
    <source>
        <strain evidence="4">IMCC1728</strain>
    </source>
</reference>
<dbReference type="InterPro" id="IPR029058">
    <property type="entry name" value="AB_hydrolase_fold"/>
</dbReference>
<evidence type="ECO:0000313" key="3">
    <source>
        <dbReference type="EMBL" id="TXC66442.1"/>
    </source>
</evidence>
<dbReference type="Proteomes" id="UP000321832">
    <property type="component" value="Unassembled WGS sequence"/>
</dbReference>
<dbReference type="Gene3D" id="3.40.50.1820">
    <property type="entry name" value="alpha/beta hydrolase"/>
    <property type="match status" value="1"/>
</dbReference>
<dbReference type="GO" id="GO:0016787">
    <property type="term" value="F:hydrolase activity"/>
    <property type="evidence" value="ECO:0007669"/>
    <property type="project" value="UniProtKB-KW"/>
</dbReference>